<comment type="caution">
    <text evidence="1">The sequence shown here is derived from an EMBL/GenBank/DDBJ whole genome shotgun (WGS) entry which is preliminary data.</text>
</comment>
<gene>
    <name evidence="1" type="ORF">E2C01_014932</name>
</gene>
<sequence>MPHGSDDAEAVVAPLLVYRKSSEKKMAVDTSLAKKNERSVYHTLILRRLCIIAIKLNPDKSSILISNNTLH</sequence>
<organism evidence="1 2">
    <name type="scientific">Portunus trituberculatus</name>
    <name type="common">Swimming crab</name>
    <name type="synonym">Neptunus trituberculatus</name>
    <dbReference type="NCBI Taxonomy" id="210409"/>
    <lineage>
        <taxon>Eukaryota</taxon>
        <taxon>Metazoa</taxon>
        <taxon>Ecdysozoa</taxon>
        <taxon>Arthropoda</taxon>
        <taxon>Crustacea</taxon>
        <taxon>Multicrustacea</taxon>
        <taxon>Malacostraca</taxon>
        <taxon>Eumalacostraca</taxon>
        <taxon>Eucarida</taxon>
        <taxon>Decapoda</taxon>
        <taxon>Pleocyemata</taxon>
        <taxon>Brachyura</taxon>
        <taxon>Eubrachyura</taxon>
        <taxon>Portunoidea</taxon>
        <taxon>Portunidae</taxon>
        <taxon>Portuninae</taxon>
        <taxon>Portunus</taxon>
    </lineage>
</organism>
<dbReference type="EMBL" id="VSRR010001032">
    <property type="protein sequence ID" value="MPC21928.1"/>
    <property type="molecule type" value="Genomic_DNA"/>
</dbReference>
<dbReference type="Proteomes" id="UP000324222">
    <property type="component" value="Unassembled WGS sequence"/>
</dbReference>
<reference evidence="1 2" key="1">
    <citation type="submission" date="2019-05" db="EMBL/GenBank/DDBJ databases">
        <title>Another draft genome of Portunus trituberculatus and its Hox gene families provides insights of decapod evolution.</title>
        <authorList>
            <person name="Jeong J.-H."/>
            <person name="Song I."/>
            <person name="Kim S."/>
            <person name="Choi T."/>
            <person name="Kim D."/>
            <person name="Ryu S."/>
            <person name="Kim W."/>
        </authorList>
    </citation>
    <scope>NUCLEOTIDE SEQUENCE [LARGE SCALE GENOMIC DNA]</scope>
    <source>
        <tissue evidence="1">Muscle</tissue>
    </source>
</reference>
<dbReference type="AlphaFoldDB" id="A0A5B7DKG6"/>
<protein>
    <submittedName>
        <fullName evidence="1">Uncharacterized protein</fullName>
    </submittedName>
</protein>
<evidence type="ECO:0000313" key="1">
    <source>
        <dbReference type="EMBL" id="MPC21928.1"/>
    </source>
</evidence>
<keyword evidence="2" id="KW-1185">Reference proteome</keyword>
<name>A0A5B7DKG6_PORTR</name>
<proteinExistence type="predicted"/>
<accession>A0A5B7DKG6</accession>
<evidence type="ECO:0000313" key="2">
    <source>
        <dbReference type="Proteomes" id="UP000324222"/>
    </source>
</evidence>